<gene>
    <name evidence="8" type="ORF">BmR1_04g07185</name>
</gene>
<evidence type="ECO:0000256" key="5">
    <source>
        <dbReference type="ARBA" id="ARBA00022989"/>
    </source>
</evidence>
<dbReference type="CDD" id="cd17484">
    <property type="entry name" value="MFS_FBT"/>
    <property type="match status" value="1"/>
</dbReference>
<dbReference type="AlphaFoldDB" id="I7IHD7"/>
<feature type="transmembrane region" description="Helical" evidence="7">
    <location>
        <begin position="217"/>
        <end position="238"/>
    </location>
</feature>
<feature type="transmembrane region" description="Helical" evidence="7">
    <location>
        <begin position="291"/>
        <end position="311"/>
    </location>
</feature>
<feature type="transmembrane region" description="Helical" evidence="7">
    <location>
        <begin position="54"/>
        <end position="79"/>
    </location>
</feature>
<keyword evidence="6 7" id="KW-0472">Membrane</keyword>
<evidence type="ECO:0000256" key="3">
    <source>
        <dbReference type="ARBA" id="ARBA00022448"/>
    </source>
</evidence>
<dbReference type="SUPFAM" id="SSF103473">
    <property type="entry name" value="MFS general substrate transporter"/>
    <property type="match status" value="1"/>
</dbReference>
<name>I7IHD7_BABMR</name>
<comment type="subcellular location">
    <subcellularLocation>
        <location evidence="1">Membrane</location>
        <topology evidence="1">Multi-pass membrane protein</topology>
    </subcellularLocation>
</comment>
<dbReference type="GeneID" id="24426084"/>
<accession>I7IHD7</accession>
<dbReference type="KEGG" id="bmic:BmR1_04g07185"/>
<sequence>MNELHTYDTSVESDKFSEFIIYLVSFTEGLTSLASLSVCYLFKDDLKLSPPEVSIIFTIPALPWIFRILIAFCIDFISIASSNRRSYLMLFSALQALGYLGLAIVPLSLFACIISLVLISTGCAFCTTVAEGLVVKNIGGNSRKGCEIIGDFMTAKAVANLLVAYFSGYLLEYFSKTYIFVVTATFPLMITVSSFFMNEKPTVPPKWPGLETQFNRVLIFLSSPQLLPKVLYIFLYTAGPDYDDALFFYCTNELHFDARFMGILRLSYAIASLLGVQLYRRFFWKNKFNKVIFISNMITIPLYISPIILVTRLNKKLHISDKMFFLSGGFLVEATSEIQILPLLSRIAQICPCDLESSVLAAMLSIRSIGKVICNSLSAMMSYMFGITANNFKQLPAFIIVCSIFVILPLLLLPLMEKEHDQQGNYNETFIPLSESESLQFCEENIGMPIKAY</sequence>
<feature type="transmembrane region" description="Helical" evidence="7">
    <location>
        <begin position="148"/>
        <end position="171"/>
    </location>
</feature>
<dbReference type="OrthoDB" id="754047at2759"/>
<feature type="transmembrane region" description="Helical" evidence="7">
    <location>
        <begin position="99"/>
        <end position="127"/>
    </location>
</feature>
<protein>
    <submittedName>
        <fullName evidence="8">BT1 family</fullName>
    </submittedName>
</protein>
<evidence type="ECO:0000256" key="4">
    <source>
        <dbReference type="ARBA" id="ARBA00022692"/>
    </source>
</evidence>
<feature type="transmembrane region" description="Helical" evidence="7">
    <location>
        <begin position="177"/>
        <end position="196"/>
    </location>
</feature>
<reference evidence="8 9" key="3">
    <citation type="journal article" date="2016" name="Sci. Rep.">
        <title>Genome-wide diversity and gene expression profiling of Babesia microti isolates identify polymorphic genes that mediate host-pathogen interactions.</title>
        <authorList>
            <person name="Silva J.C."/>
            <person name="Cornillot E."/>
            <person name="McCracken C."/>
            <person name="Usmani-Brown S."/>
            <person name="Dwivedi A."/>
            <person name="Ifeonu O.O."/>
            <person name="Crabtree J."/>
            <person name="Gotia H.T."/>
            <person name="Virji A.Z."/>
            <person name="Reynes C."/>
            <person name="Colinge J."/>
            <person name="Kumar V."/>
            <person name="Lawres L."/>
            <person name="Pazzi J.E."/>
            <person name="Pablo J.V."/>
            <person name="Hung C."/>
            <person name="Brancato J."/>
            <person name="Kumari P."/>
            <person name="Orvis J."/>
            <person name="Tretina K."/>
            <person name="Chibucos M."/>
            <person name="Ott S."/>
            <person name="Sadzewicz L."/>
            <person name="Sengamalay N."/>
            <person name="Shetty A.C."/>
            <person name="Su Q."/>
            <person name="Tallon L."/>
            <person name="Fraser C.M."/>
            <person name="Frutos R."/>
            <person name="Molina D.M."/>
            <person name="Krause P.J."/>
            <person name="Ben Mamoun C."/>
        </authorList>
    </citation>
    <scope>NUCLEOTIDE SEQUENCE [LARGE SCALE GENOMIC DNA]</scope>
    <source>
        <strain evidence="8 9">RI</strain>
    </source>
</reference>
<evidence type="ECO:0000256" key="2">
    <source>
        <dbReference type="ARBA" id="ARBA00007015"/>
    </source>
</evidence>
<proteinExistence type="inferred from homology"/>
<evidence type="ECO:0000256" key="7">
    <source>
        <dbReference type="SAM" id="Phobius"/>
    </source>
</evidence>
<dbReference type="Proteomes" id="UP000002899">
    <property type="component" value="Chromosome IV"/>
</dbReference>
<feature type="transmembrane region" description="Helical" evidence="7">
    <location>
        <begin position="20"/>
        <end position="42"/>
    </location>
</feature>
<keyword evidence="9" id="KW-1185">Reference proteome</keyword>
<keyword evidence="4 7" id="KW-0812">Transmembrane</keyword>
<organism evidence="8 9">
    <name type="scientific">Babesia microti (strain RI)</name>
    <dbReference type="NCBI Taxonomy" id="1133968"/>
    <lineage>
        <taxon>Eukaryota</taxon>
        <taxon>Sar</taxon>
        <taxon>Alveolata</taxon>
        <taxon>Apicomplexa</taxon>
        <taxon>Aconoidasida</taxon>
        <taxon>Piroplasmida</taxon>
        <taxon>Babesiidae</taxon>
        <taxon>Babesia</taxon>
    </lineage>
</organism>
<comment type="similarity">
    <text evidence="2">Belongs to the major facilitator superfamily. Folate-biopterin transporter (TC 2.A.71) family.</text>
</comment>
<dbReference type="InterPro" id="IPR036259">
    <property type="entry name" value="MFS_trans_sf"/>
</dbReference>
<evidence type="ECO:0000313" key="9">
    <source>
        <dbReference type="Proteomes" id="UP000002899"/>
    </source>
</evidence>
<dbReference type="VEuPathDB" id="PiroplasmaDB:BmR1_04g07185"/>
<dbReference type="EMBL" id="LN871599">
    <property type="protein sequence ID" value="CCF75632.1"/>
    <property type="molecule type" value="Genomic_DNA"/>
</dbReference>
<dbReference type="Pfam" id="PF03092">
    <property type="entry name" value="BT1"/>
    <property type="match status" value="1"/>
</dbReference>
<evidence type="ECO:0000256" key="1">
    <source>
        <dbReference type="ARBA" id="ARBA00004141"/>
    </source>
</evidence>
<evidence type="ECO:0000313" key="8">
    <source>
        <dbReference type="EMBL" id="CCF75632.1"/>
    </source>
</evidence>
<feature type="transmembrane region" description="Helical" evidence="7">
    <location>
        <begin position="258"/>
        <end position="279"/>
    </location>
</feature>
<dbReference type="Gene3D" id="1.20.1250.20">
    <property type="entry name" value="MFS general substrate transporter like domains"/>
    <property type="match status" value="1"/>
</dbReference>
<dbReference type="PANTHER" id="PTHR31585">
    <property type="entry name" value="FOLATE-BIOPTERIN TRANSPORTER 1, CHLOROPLASTIC"/>
    <property type="match status" value="1"/>
</dbReference>
<keyword evidence="5 7" id="KW-1133">Transmembrane helix</keyword>
<evidence type="ECO:0000256" key="6">
    <source>
        <dbReference type="ARBA" id="ARBA00023136"/>
    </source>
</evidence>
<dbReference type="InterPro" id="IPR039309">
    <property type="entry name" value="BT1"/>
</dbReference>
<reference evidence="8 9" key="1">
    <citation type="journal article" date="2012" name="Nucleic Acids Res.">
        <title>Sequencing of the smallest Apicomplexan genome from the human pathogen Babesia microti.</title>
        <authorList>
            <person name="Cornillot E."/>
            <person name="Hadj-Kaddour K."/>
            <person name="Dassouli A."/>
            <person name="Noel B."/>
            <person name="Ranwez V."/>
            <person name="Vacherie B."/>
            <person name="Augagneur Y."/>
            <person name="Bres V."/>
            <person name="Duclos A."/>
            <person name="Randazzo S."/>
            <person name="Carcy B."/>
            <person name="Debierre-Grockiego F."/>
            <person name="Delbecq S."/>
            <person name="Moubri-Menage K."/>
            <person name="Shams-Eldin H."/>
            <person name="Usmani-Brown S."/>
            <person name="Bringaud F."/>
            <person name="Wincker P."/>
            <person name="Vivares C.P."/>
            <person name="Schwarz R.T."/>
            <person name="Schetters T.P."/>
            <person name="Krause P.J."/>
            <person name="Gorenflot A."/>
            <person name="Berry V."/>
            <person name="Barbe V."/>
            <person name="Ben Mamoun C."/>
        </authorList>
    </citation>
    <scope>NUCLEOTIDE SEQUENCE [LARGE SCALE GENOMIC DNA]</scope>
    <source>
        <strain evidence="8 9">RI</strain>
    </source>
</reference>
<dbReference type="RefSeq" id="XP_012650040.1">
    <property type="nucleotide sequence ID" value="XM_012794586.1"/>
</dbReference>
<dbReference type="GO" id="GO:0016020">
    <property type="term" value="C:membrane"/>
    <property type="evidence" value="ECO:0007669"/>
    <property type="project" value="UniProtKB-SubCell"/>
</dbReference>
<keyword evidence="3" id="KW-0813">Transport</keyword>
<feature type="transmembrane region" description="Helical" evidence="7">
    <location>
        <begin position="395"/>
        <end position="413"/>
    </location>
</feature>
<reference evidence="8 9" key="2">
    <citation type="journal article" date="2013" name="PLoS ONE">
        <title>Whole genome mapping and re-organization of the nuclear and mitochondrial genomes of Babesia microti isolates.</title>
        <authorList>
            <person name="Cornillot E."/>
            <person name="Dassouli A."/>
            <person name="Garg A."/>
            <person name="Pachikara N."/>
            <person name="Randazzo S."/>
            <person name="Depoix D."/>
            <person name="Carcy B."/>
            <person name="Delbecq S."/>
            <person name="Frutos R."/>
            <person name="Silva J.C."/>
            <person name="Sutton R."/>
            <person name="Krause P.J."/>
            <person name="Mamoun C.B."/>
        </authorList>
    </citation>
    <scope>NUCLEOTIDE SEQUENCE [LARGE SCALE GENOMIC DNA]</scope>
    <source>
        <strain evidence="8 9">RI</strain>
    </source>
</reference>
<dbReference type="PANTHER" id="PTHR31585:SF0">
    <property type="entry name" value="FOLATE-BIOPTERIN TRANSPORTER 1, CHLOROPLASTIC"/>
    <property type="match status" value="1"/>
</dbReference>